<accession>A0ABS3GUR6</accession>
<name>A0ABS3GUR6_9ENTE</name>
<proteinExistence type="predicted"/>
<evidence type="ECO:0000313" key="3">
    <source>
        <dbReference type="Proteomes" id="UP000664632"/>
    </source>
</evidence>
<dbReference type="PANTHER" id="PTHR43581">
    <property type="entry name" value="ATP/GTP PHOSPHATASE"/>
    <property type="match status" value="1"/>
</dbReference>
<dbReference type="SUPFAM" id="SSF52540">
    <property type="entry name" value="P-loop containing nucleoside triphosphate hydrolases"/>
    <property type="match status" value="1"/>
</dbReference>
<dbReference type="Gene3D" id="3.40.50.300">
    <property type="entry name" value="P-loop containing nucleotide triphosphate hydrolases"/>
    <property type="match status" value="1"/>
</dbReference>
<dbReference type="EMBL" id="JAFLWD010000002">
    <property type="protein sequence ID" value="MBO0438895.1"/>
    <property type="molecule type" value="Genomic_DNA"/>
</dbReference>
<feature type="domain" description="Endonuclease GajA/Old nuclease/RecF-like AAA" evidence="1">
    <location>
        <begin position="125"/>
        <end position="336"/>
    </location>
</feature>
<protein>
    <submittedName>
        <fullName evidence="2">AAA family ATPase</fullName>
    </submittedName>
</protein>
<reference evidence="2 3" key="1">
    <citation type="submission" date="2021-03" db="EMBL/GenBank/DDBJ databases">
        <title>Enterococcal diversity collection.</title>
        <authorList>
            <person name="Gilmore M.S."/>
            <person name="Schwartzman J."/>
            <person name="Van Tyne D."/>
            <person name="Martin M."/>
            <person name="Earl A.M."/>
            <person name="Manson A.L."/>
            <person name="Straub T."/>
            <person name="Salamzade R."/>
            <person name="Saavedra J."/>
            <person name="Lebreton F."/>
            <person name="Prichula J."/>
            <person name="Schaufler K."/>
            <person name="Gaca A."/>
            <person name="Sgardioli B."/>
            <person name="Wagenaar J."/>
            <person name="Strong T."/>
        </authorList>
    </citation>
    <scope>NUCLEOTIDE SEQUENCE [LARGE SCALE GENOMIC DNA]</scope>
    <source>
        <strain evidence="2 3">DIV0869a</strain>
    </source>
</reference>
<dbReference type="InterPro" id="IPR041685">
    <property type="entry name" value="AAA_GajA/Old/RecF-like"/>
</dbReference>
<dbReference type="Proteomes" id="UP000664632">
    <property type="component" value="Unassembled WGS sequence"/>
</dbReference>
<organism evidence="2 3">
    <name type="scientific">Candidatus Enterococcus ikei</name>
    <dbReference type="NCBI Taxonomy" id="2815326"/>
    <lineage>
        <taxon>Bacteria</taxon>
        <taxon>Bacillati</taxon>
        <taxon>Bacillota</taxon>
        <taxon>Bacilli</taxon>
        <taxon>Lactobacillales</taxon>
        <taxon>Enterococcaceae</taxon>
        <taxon>Enterococcus</taxon>
    </lineage>
</organism>
<dbReference type="PANTHER" id="PTHR43581:SF2">
    <property type="entry name" value="EXCINUCLEASE ATPASE SUBUNIT"/>
    <property type="match status" value="1"/>
</dbReference>
<dbReference type="Pfam" id="PF13175">
    <property type="entry name" value="AAA_15"/>
    <property type="match status" value="1"/>
</dbReference>
<comment type="caution">
    <text evidence="2">The sequence shown here is derived from an EMBL/GenBank/DDBJ whole genome shotgun (WGS) entry which is preliminary data.</text>
</comment>
<gene>
    <name evidence="2" type="ORF">JZO69_00785</name>
</gene>
<keyword evidence="3" id="KW-1185">Reference proteome</keyword>
<evidence type="ECO:0000259" key="1">
    <source>
        <dbReference type="Pfam" id="PF13175"/>
    </source>
</evidence>
<evidence type="ECO:0000313" key="2">
    <source>
        <dbReference type="EMBL" id="MBO0438895.1"/>
    </source>
</evidence>
<sequence length="592" mass="68905">MKQIKELVSTIQKKKNRGDFKKYIDKIYFPYYKNFAEFSEITFPFPLTVFVGKNGTGKSSLLHALYGAPDGYNINTYWFSSSMDPIEETGENGKRHCFVYEYRNENQEEVQVLIQRAPRPGTKTKKANLDYWETAKPVSKYRMDTKKGRGALLKTDVTYLDFRGILSAYDKFFYFGSTKGLRSSKKQDFIRNKSPQLSSAINQDKIKYSGKIKQNEKPISLNKEELKWISFILGYRYSEGKIIYHKLYQEWGYSVILKKEDLKYSEAHAGSGEFSAVTLVHELLKLKDNQGGLILIDEAEVSLHPGAQYNLLQFLLEIIKRKNVQIIMCTHSPQIVEYLPSEAINIVTYNTLIKKVEIQKCFEKKLAFKDLGVNIDRYTIYVEDNCAKIVLEAFLSEKKLSEAYCVQFLGGGVEDLKKGRILSNSQCDNKQEFFILDGDTYVEMISPEDYTSKQSKDINFVKGQLDKIKCGKLPFSFDSNSSNVKKIESYIKYINYYLNYVNFFPEEIPEDIIWDSEYLLEKINKLNFEIDLEENDKKNIYAQIASKEFMKLTDGTYESFILDLTRNWIQKKDKNYDFLENVLTKIIKQTKT</sequence>
<dbReference type="InterPro" id="IPR027417">
    <property type="entry name" value="P-loop_NTPase"/>
</dbReference>
<dbReference type="RefSeq" id="WP_207111008.1">
    <property type="nucleotide sequence ID" value="NZ_JAFLWD010000002.1"/>
</dbReference>
<dbReference type="InterPro" id="IPR051396">
    <property type="entry name" value="Bact_Antivir_Def_Nuclease"/>
</dbReference>